<name>A0A366H7J8_9BACT</name>
<dbReference type="Proteomes" id="UP000253426">
    <property type="component" value="Unassembled WGS sequence"/>
</dbReference>
<organism evidence="1 2">
    <name type="scientific">Roseimicrobium gellanilyticum</name>
    <dbReference type="NCBI Taxonomy" id="748857"/>
    <lineage>
        <taxon>Bacteria</taxon>
        <taxon>Pseudomonadati</taxon>
        <taxon>Verrucomicrobiota</taxon>
        <taxon>Verrucomicrobiia</taxon>
        <taxon>Verrucomicrobiales</taxon>
        <taxon>Verrucomicrobiaceae</taxon>
        <taxon>Roseimicrobium</taxon>
    </lineage>
</organism>
<keyword evidence="2" id="KW-1185">Reference proteome</keyword>
<dbReference type="AlphaFoldDB" id="A0A366H7J8"/>
<accession>A0A366H7J8</accession>
<evidence type="ECO:0000313" key="2">
    <source>
        <dbReference type="Proteomes" id="UP000253426"/>
    </source>
</evidence>
<proteinExistence type="predicted"/>
<protein>
    <submittedName>
        <fullName evidence="1">Uncharacterized protein</fullName>
    </submittedName>
</protein>
<reference evidence="1 2" key="1">
    <citation type="submission" date="2018-06" db="EMBL/GenBank/DDBJ databases">
        <title>Genomic Encyclopedia of Type Strains, Phase IV (KMG-IV): sequencing the most valuable type-strain genomes for metagenomic binning, comparative biology and taxonomic classification.</title>
        <authorList>
            <person name="Goeker M."/>
        </authorList>
    </citation>
    <scope>NUCLEOTIDE SEQUENCE [LARGE SCALE GENOMIC DNA]</scope>
    <source>
        <strain evidence="1 2">DSM 25532</strain>
    </source>
</reference>
<sequence length="30" mass="3666">MWRKRRLFLQWRFARVQGSLTQAPFKEGAT</sequence>
<evidence type="ECO:0000313" key="1">
    <source>
        <dbReference type="EMBL" id="RBP38130.1"/>
    </source>
</evidence>
<comment type="caution">
    <text evidence="1">The sequence shown here is derived from an EMBL/GenBank/DDBJ whole genome shotgun (WGS) entry which is preliminary data.</text>
</comment>
<dbReference type="EMBL" id="QNRR01000012">
    <property type="protein sequence ID" value="RBP38130.1"/>
    <property type="molecule type" value="Genomic_DNA"/>
</dbReference>
<gene>
    <name evidence="1" type="ORF">DES53_112128</name>
</gene>